<name>A0A1M6KFN4_REIAG</name>
<dbReference type="Proteomes" id="UP000184474">
    <property type="component" value="Unassembled WGS sequence"/>
</dbReference>
<accession>A0A1M6KFN4</accession>
<dbReference type="EMBL" id="FRAA01000001">
    <property type="protein sequence ID" value="SHJ57672.1"/>
    <property type="molecule type" value="Genomic_DNA"/>
</dbReference>
<evidence type="ECO:0000313" key="1">
    <source>
        <dbReference type="EMBL" id="SHJ57672.1"/>
    </source>
</evidence>
<dbReference type="AlphaFoldDB" id="A0A1M6KFN4"/>
<dbReference type="STRING" id="156994.SAMN04488028_101557"/>
<keyword evidence="2" id="KW-1185">Reference proteome</keyword>
<gene>
    <name evidence="1" type="ORF">SAMN04488028_101557</name>
</gene>
<proteinExistence type="predicted"/>
<sequence length="48" mass="5615">MATVNTYLYFNGNCEDEHIMHDHFTGIFSESVVKSSERSNLLETLFRM</sequence>
<protein>
    <submittedName>
        <fullName evidence="1">Uncharacterized protein</fullName>
    </submittedName>
</protein>
<reference evidence="2" key="1">
    <citation type="submission" date="2016-11" db="EMBL/GenBank/DDBJ databases">
        <authorList>
            <person name="Varghese N."/>
            <person name="Submissions S."/>
        </authorList>
    </citation>
    <scope>NUCLEOTIDE SEQUENCE [LARGE SCALE GENOMIC DNA]</scope>
    <source>
        <strain evidence="2">DSM 26134</strain>
    </source>
</reference>
<organism evidence="1 2">
    <name type="scientific">Reichenbachiella agariperforans</name>
    <dbReference type="NCBI Taxonomy" id="156994"/>
    <lineage>
        <taxon>Bacteria</taxon>
        <taxon>Pseudomonadati</taxon>
        <taxon>Bacteroidota</taxon>
        <taxon>Cytophagia</taxon>
        <taxon>Cytophagales</taxon>
        <taxon>Reichenbachiellaceae</taxon>
        <taxon>Reichenbachiella</taxon>
    </lineage>
</organism>
<evidence type="ECO:0000313" key="2">
    <source>
        <dbReference type="Proteomes" id="UP000184474"/>
    </source>
</evidence>